<dbReference type="RefSeq" id="WP_051612379.1">
    <property type="nucleotide sequence ID" value="NZ_ARYM01000006.1"/>
</dbReference>
<organism evidence="3 4">
    <name type="scientific">Hyphomonas polymorpha PS728</name>
    <dbReference type="NCBI Taxonomy" id="1280954"/>
    <lineage>
        <taxon>Bacteria</taxon>
        <taxon>Pseudomonadati</taxon>
        <taxon>Pseudomonadota</taxon>
        <taxon>Alphaproteobacteria</taxon>
        <taxon>Hyphomonadales</taxon>
        <taxon>Hyphomonadaceae</taxon>
        <taxon>Hyphomonas</taxon>
    </lineage>
</organism>
<dbReference type="InterPro" id="IPR012340">
    <property type="entry name" value="NA-bd_OB-fold"/>
</dbReference>
<dbReference type="Proteomes" id="UP000027100">
    <property type="component" value="Unassembled WGS sequence"/>
</dbReference>
<dbReference type="EMBL" id="ARYM01000006">
    <property type="protein sequence ID" value="KCZ99225.1"/>
    <property type="molecule type" value="Genomic_DNA"/>
</dbReference>
<feature type="transmembrane region" description="Helical" evidence="1">
    <location>
        <begin position="190"/>
        <end position="209"/>
    </location>
</feature>
<name>A0A062VFP4_9PROT</name>
<sequence length="211" mass="23351">MTKPAEPPSRNSQPIRLEGRLVRWNGDRGFGFLIPVAGGPDAFAHIHAFAKDDRHIEEGHLYTYTATTDEKGRVRASDIRPVRPDPPKVPLWKKIAGRGPRLMVIPAFLFIATAVALSTQISPLWFAVYGIASVVTFIGYALDKRAAEQNEWRISETILLMLGLAGGWPGAIIAQELFRHKTKKLSFRTLFWMSVAINIAGFVQIAAFTGA</sequence>
<dbReference type="InterPro" id="IPR010718">
    <property type="entry name" value="DUF1294"/>
</dbReference>
<proteinExistence type="predicted"/>
<dbReference type="AlphaFoldDB" id="A0A062VFP4"/>
<reference evidence="3 4" key="1">
    <citation type="journal article" date="2014" name="Antonie Van Leeuwenhoek">
        <title>Hyphomonas beringensis sp. nov. and Hyphomonas chukchiensis sp. nov., isolated from surface seawater of the Bering Sea and Chukchi Sea.</title>
        <authorList>
            <person name="Li C."/>
            <person name="Lai Q."/>
            <person name="Li G."/>
            <person name="Dong C."/>
            <person name="Wang J."/>
            <person name="Liao Y."/>
            <person name="Shao Z."/>
        </authorList>
    </citation>
    <scope>NUCLEOTIDE SEQUENCE [LARGE SCALE GENOMIC DNA]</scope>
    <source>
        <strain evidence="3 4">PS728</strain>
    </source>
</reference>
<keyword evidence="1" id="KW-0472">Membrane</keyword>
<dbReference type="OrthoDB" id="72963at2"/>
<keyword evidence="1" id="KW-0812">Transmembrane</keyword>
<evidence type="ECO:0000256" key="1">
    <source>
        <dbReference type="SAM" id="Phobius"/>
    </source>
</evidence>
<dbReference type="STRING" id="1280954.HPO_06638"/>
<dbReference type="GO" id="GO:0005829">
    <property type="term" value="C:cytosol"/>
    <property type="evidence" value="ECO:0007669"/>
    <property type="project" value="UniProtKB-ARBA"/>
</dbReference>
<feature type="transmembrane region" description="Helical" evidence="1">
    <location>
        <begin position="124"/>
        <end position="142"/>
    </location>
</feature>
<dbReference type="Pfam" id="PF06961">
    <property type="entry name" value="DUF1294"/>
    <property type="match status" value="1"/>
</dbReference>
<evidence type="ECO:0000313" key="3">
    <source>
        <dbReference type="EMBL" id="KCZ99225.1"/>
    </source>
</evidence>
<dbReference type="GO" id="GO:0003677">
    <property type="term" value="F:DNA binding"/>
    <property type="evidence" value="ECO:0007669"/>
    <property type="project" value="UniProtKB-KW"/>
</dbReference>
<feature type="transmembrane region" description="Helical" evidence="1">
    <location>
        <begin position="102"/>
        <end position="118"/>
    </location>
</feature>
<dbReference type="PROSITE" id="PS51857">
    <property type="entry name" value="CSD_2"/>
    <property type="match status" value="1"/>
</dbReference>
<evidence type="ECO:0000313" key="4">
    <source>
        <dbReference type="Proteomes" id="UP000027100"/>
    </source>
</evidence>
<feature type="domain" description="CSD" evidence="2">
    <location>
        <begin position="16"/>
        <end position="81"/>
    </location>
</feature>
<keyword evidence="1" id="KW-1133">Transmembrane helix</keyword>
<dbReference type="eggNOG" id="COG3326">
    <property type="taxonomic scope" value="Bacteria"/>
</dbReference>
<comment type="caution">
    <text evidence="3">The sequence shown here is derived from an EMBL/GenBank/DDBJ whole genome shotgun (WGS) entry which is preliminary data.</text>
</comment>
<gene>
    <name evidence="3" type="ORF">HPO_06638</name>
</gene>
<feature type="transmembrane region" description="Helical" evidence="1">
    <location>
        <begin position="154"/>
        <end position="178"/>
    </location>
</feature>
<dbReference type="SUPFAM" id="SSF50249">
    <property type="entry name" value="Nucleic acid-binding proteins"/>
    <property type="match status" value="1"/>
</dbReference>
<dbReference type="Gene3D" id="2.40.50.140">
    <property type="entry name" value="Nucleic acid-binding proteins"/>
    <property type="match status" value="1"/>
</dbReference>
<dbReference type="eggNOG" id="COG1278">
    <property type="taxonomic scope" value="Bacteria"/>
</dbReference>
<evidence type="ECO:0000259" key="2">
    <source>
        <dbReference type="PROSITE" id="PS51857"/>
    </source>
</evidence>
<dbReference type="SMART" id="SM00357">
    <property type="entry name" value="CSP"/>
    <property type="match status" value="1"/>
</dbReference>
<protein>
    <submittedName>
        <fullName evidence="3">Cold shock DNA-binding membrane protein</fullName>
    </submittedName>
</protein>
<keyword evidence="4" id="KW-1185">Reference proteome</keyword>
<keyword evidence="3" id="KW-0238">DNA-binding</keyword>
<accession>A0A062VFP4</accession>
<dbReference type="InterPro" id="IPR011129">
    <property type="entry name" value="CSD"/>
</dbReference>
<dbReference type="PATRIC" id="fig|1280954.3.peg.1346"/>
<dbReference type="InterPro" id="IPR002059">
    <property type="entry name" value="CSP_DNA-bd"/>
</dbReference>